<dbReference type="EMBL" id="JANPWZ010000104">
    <property type="protein sequence ID" value="KAJ3579350.1"/>
    <property type="molecule type" value="Genomic_DNA"/>
</dbReference>
<feature type="region of interest" description="Disordered" evidence="1">
    <location>
        <begin position="1"/>
        <end position="30"/>
    </location>
</feature>
<feature type="compositionally biased region" description="Low complexity" evidence="1">
    <location>
        <begin position="96"/>
        <end position="110"/>
    </location>
</feature>
<organism evidence="2 3">
    <name type="scientific">Xylaria arbuscula</name>
    <dbReference type="NCBI Taxonomy" id="114810"/>
    <lineage>
        <taxon>Eukaryota</taxon>
        <taxon>Fungi</taxon>
        <taxon>Dikarya</taxon>
        <taxon>Ascomycota</taxon>
        <taxon>Pezizomycotina</taxon>
        <taxon>Sordariomycetes</taxon>
        <taxon>Xylariomycetidae</taxon>
        <taxon>Xylariales</taxon>
        <taxon>Xylariaceae</taxon>
        <taxon>Xylaria</taxon>
    </lineage>
</organism>
<dbReference type="AlphaFoldDB" id="A0A9W8NMH1"/>
<feature type="region of interest" description="Disordered" evidence="1">
    <location>
        <begin position="206"/>
        <end position="272"/>
    </location>
</feature>
<feature type="compositionally biased region" description="Low complexity" evidence="1">
    <location>
        <begin position="560"/>
        <end position="579"/>
    </location>
</feature>
<sequence length="606" mass="68607">MLNEPSAKLVESNSGGPGAISTPHRDREPELPVFALSSRWSEGDYSEREAEIFNRNDYALSLPHSLSLPVRSAKQPALTSEYLVTSRPSSHKHSNSHSSTSSCFSSTPSHSHSRISSTSTFCDPYHLDDISDASNMESRPDRTHHLGQYVQQSARDEPNVHIRKSPVVRVGEAFIHGSSRPASPSDALLFPKPLSPRAEHKVHLNHSSSHGGFETGLWSSQLSDQSKTHKRTASEPNPLGGNSYSQLPQYHSGTLQPNTSTSQTRLQTPQQLIMNTRLPSSASSETTPPMYCLYEPNCDTGSTLRKAISHIFGRNKLCTRRIPDPVWVHWCRKHYQRSRYRNVRDYSQRQCELVIEQIIRIRDWSNRNQANNSTMVVRDWTLSMRKREQARIQDETYKKGKKRTHSERHNKPEDDNDDEDDHVLQTGTAVPDWLRDKCSQVYHTEEILSIVDRIRDDVRNGKLDQIPDIEILPNIPMDSTEKLKTPSRRKTSGGHGHKRARSLYDRRPEPTYTSFTHLPPLAEPYSDHHEYGSFQHSRAHSSMSSLAHEGARSPYHSLFRSSHSPVASRSSHNRSVSASINYPSRGLYDSRVTELSSPAFLSPPIA</sequence>
<feature type="region of interest" description="Disordered" evidence="1">
    <location>
        <begin position="478"/>
        <end position="520"/>
    </location>
</feature>
<evidence type="ECO:0000313" key="2">
    <source>
        <dbReference type="EMBL" id="KAJ3579350.1"/>
    </source>
</evidence>
<comment type="caution">
    <text evidence="2">The sequence shown here is derived from an EMBL/GenBank/DDBJ whole genome shotgun (WGS) entry which is preliminary data.</text>
</comment>
<evidence type="ECO:0000256" key="1">
    <source>
        <dbReference type="SAM" id="MobiDB-lite"/>
    </source>
</evidence>
<gene>
    <name evidence="2" type="ORF">NPX13_g1209</name>
</gene>
<feature type="region of interest" description="Disordered" evidence="1">
    <location>
        <begin position="556"/>
        <end position="582"/>
    </location>
</feature>
<accession>A0A9W8NMH1</accession>
<feature type="compositionally biased region" description="Basic residues" evidence="1">
    <location>
        <begin position="485"/>
        <end position="501"/>
    </location>
</feature>
<name>A0A9W8NMH1_9PEZI</name>
<feature type="compositionally biased region" description="Polar residues" evidence="1">
    <location>
        <begin position="240"/>
        <end position="272"/>
    </location>
</feature>
<proteinExistence type="predicted"/>
<protein>
    <submittedName>
        <fullName evidence="2">Uncharacterized protein</fullName>
    </submittedName>
</protein>
<feature type="region of interest" description="Disordered" evidence="1">
    <location>
        <begin position="81"/>
        <end position="110"/>
    </location>
</feature>
<dbReference type="Proteomes" id="UP001148614">
    <property type="component" value="Unassembled WGS sequence"/>
</dbReference>
<reference evidence="2" key="1">
    <citation type="submission" date="2022-07" db="EMBL/GenBank/DDBJ databases">
        <title>Genome Sequence of Xylaria arbuscula.</title>
        <authorList>
            <person name="Buettner E."/>
        </authorList>
    </citation>
    <scope>NUCLEOTIDE SEQUENCE</scope>
    <source>
        <strain evidence="2">VT107</strain>
    </source>
</reference>
<keyword evidence="3" id="KW-1185">Reference proteome</keyword>
<evidence type="ECO:0000313" key="3">
    <source>
        <dbReference type="Proteomes" id="UP001148614"/>
    </source>
</evidence>
<feature type="region of interest" description="Disordered" evidence="1">
    <location>
        <begin position="391"/>
        <end position="423"/>
    </location>
</feature>
<dbReference type="VEuPathDB" id="FungiDB:F4678DRAFT_424602"/>